<keyword evidence="1" id="KW-0732">Signal</keyword>
<accession>A0A3P7JR61</accession>
<protein>
    <submittedName>
        <fullName evidence="2">Uncharacterized protein</fullName>
    </submittedName>
</protein>
<organism evidence="2 3">
    <name type="scientific">Strongylus vulgaris</name>
    <name type="common">Blood worm</name>
    <dbReference type="NCBI Taxonomy" id="40348"/>
    <lineage>
        <taxon>Eukaryota</taxon>
        <taxon>Metazoa</taxon>
        <taxon>Ecdysozoa</taxon>
        <taxon>Nematoda</taxon>
        <taxon>Chromadorea</taxon>
        <taxon>Rhabditida</taxon>
        <taxon>Rhabditina</taxon>
        <taxon>Rhabditomorpha</taxon>
        <taxon>Strongyloidea</taxon>
        <taxon>Strongylidae</taxon>
        <taxon>Strongylus</taxon>
    </lineage>
</organism>
<evidence type="ECO:0000313" key="2">
    <source>
        <dbReference type="EMBL" id="VDM82499.1"/>
    </source>
</evidence>
<name>A0A3P7JR61_STRVU</name>
<dbReference type="AlphaFoldDB" id="A0A3P7JR61"/>
<evidence type="ECO:0000313" key="3">
    <source>
        <dbReference type="Proteomes" id="UP000270094"/>
    </source>
</evidence>
<reference evidence="2 3" key="1">
    <citation type="submission" date="2018-11" db="EMBL/GenBank/DDBJ databases">
        <authorList>
            <consortium name="Pathogen Informatics"/>
        </authorList>
    </citation>
    <scope>NUCLEOTIDE SEQUENCE [LARGE SCALE GENOMIC DNA]</scope>
</reference>
<feature type="signal peptide" evidence="1">
    <location>
        <begin position="1"/>
        <end position="26"/>
    </location>
</feature>
<gene>
    <name evidence="2" type="ORF">SVUK_LOCUS17497</name>
</gene>
<feature type="chain" id="PRO_5017954545" evidence="1">
    <location>
        <begin position="27"/>
        <end position="135"/>
    </location>
</feature>
<dbReference type="OrthoDB" id="342531at2759"/>
<sequence length="135" mass="14949">MSGNPVYKSVLPTFWLCLKLWSKIASTEQMANVYQSDGEELRTIVKEGEDGMKEVDPAALSRLESALGKAAVKRKADAIDEEESDASDVDDAEIFLAFIILSISNHYGFIKLFLAYDDTIAEVSQAAIEARCRRP</sequence>
<proteinExistence type="predicted"/>
<dbReference type="Proteomes" id="UP000270094">
    <property type="component" value="Unassembled WGS sequence"/>
</dbReference>
<keyword evidence="3" id="KW-1185">Reference proteome</keyword>
<evidence type="ECO:0000256" key="1">
    <source>
        <dbReference type="SAM" id="SignalP"/>
    </source>
</evidence>
<dbReference type="EMBL" id="UYYB01117965">
    <property type="protein sequence ID" value="VDM82499.1"/>
    <property type="molecule type" value="Genomic_DNA"/>
</dbReference>